<dbReference type="SMART" id="SM00267">
    <property type="entry name" value="GGDEF"/>
    <property type="match status" value="1"/>
</dbReference>
<dbReference type="HOGENOM" id="CLU_000445_11_4_5"/>
<dbReference type="SUPFAM" id="SSF55785">
    <property type="entry name" value="PYP-like sensor domain (PAS domain)"/>
    <property type="match status" value="1"/>
</dbReference>
<dbReference type="FunFam" id="3.30.70.270:FF:000001">
    <property type="entry name" value="Diguanylate cyclase domain protein"/>
    <property type="match status" value="1"/>
</dbReference>
<dbReference type="eggNOG" id="COG3706">
    <property type="taxonomic scope" value="Bacteria"/>
</dbReference>
<dbReference type="CDD" id="cd01949">
    <property type="entry name" value="GGDEF"/>
    <property type="match status" value="1"/>
</dbReference>
<dbReference type="InterPro" id="IPR050469">
    <property type="entry name" value="Diguanylate_Cyclase"/>
</dbReference>
<proteinExistence type="predicted"/>
<evidence type="ECO:0000259" key="4">
    <source>
        <dbReference type="PROSITE" id="PS50887"/>
    </source>
</evidence>
<accession>A9DGD5</accession>
<dbReference type="STRING" id="411684.HPDFL43_11236"/>
<dbReference type="InterPro" id="IPR043128">
    <property type="entry name" value="Rev_trsase/Diguanyl_cyclase"/>
</dbReference>
<feature type="coiled-coil region" evidence="3">
    <location>
        <begin position="116"/>
        <end position="143"/>
    </location>
</feature>
<reference evidence="5 6" key="1">
    <citation type="submission" date="2007-10" db="EMBL/GenBank/DDBJ databases">
        <authorList>
            <person name="Wagner-Dobler I."/>
            <person name="Ferriera S."/>
            <person name="Johnson J."/>
            <person name="Kravitz S."/>
            <person name="Beeson K."/>
            <person name="Sutton G."/>
            <person name="Rogers Y.-H."/>
            <person name="Friedman R."/>
            <person name="Frazier M."/>
            <person name="Venter J.C."/>
        </authorList>
    </citation>
    <scope>NUCLEOTIDE SEQUENCE [LARGE SCALE GENOMIC DNA]</scope>
    <source>
        <strain evidence="5 6">DFL-43</strain>
    </source>
</reference>
<feature type="domain" description="GGDEF" evidence="4">
    <location>
        <begin position="171"/>
        <end position="301"/>
    </location>
</feature>
<dbReference type="EC" id="2.7.7.65" evidence="1"/>
<dbReference type="AlphaFoldDB" id="A9DGD5"/>
<sequence>MDRLERSDLVDVDHFPCGCLVTTMDRKVLFANQYFRDYLGWDPASLIDKPIKTVFSRASQLFCESFVIPTTMHQGRCSEILLYLLNSRGEQVPMLANVRCVPNDTLTWVFVEADNRNKLLQKLEATRYALEEQRDQLDQLSRTDSLTGVSNRRELEAVLERLFKEADRSDQPLSLLMMDIDNFKLINDSYGHDAGDQVLCALAKVLQSVCRETDVVARLGGDEFVCVLHDTDLSGAQVLADRIMAAVSKSADAPCAYTVSIGISGRTRLFSASSGDVLKFADKALYDAKAGGRDRTAVQLPAYMQRPGRNAVRHAS</sequence>
<dbReference type="Gene3D" id="3.30.450.20">
    <property type="entry name" value="PAS domain"/>
    <property type="match status" value="1"/>
</dbReference>
<protein>
    <recommendedName>
        <fullName evidence="1">diguanylate cyclase</fullName>
        <ecNumber evidence="1">2.7.7.65</ecNumber>
    </recommendedName>
</protein>
<keyword evidence="6" id="KW-1185">Reference proteome</keyword>
<dbReference type="InterPro" id="IPR029787">
    <property type="entry name" value="Nucleotide_cyclase"/>
</dbReference>
<dbReference type="Pfam" id="PF13426">
    <property type="entry name" value="PAS_9"/>
    <property type="match status" value="1"/>
</dbReference>
<dbReference type="Gene3D" id="3.30.70.270">
    <property type="match status" value="1"/>
</dbReference>
<dbReference type="InterPro" id="IPR000014">
    <property type="entry name" value="PAS"/>
</dbReference>
<dbReference type="PANTHER" id="PTHR45138:SF9">
    <property type="entry name" value="DIGUANYLATE CYCLASE DGCM-RELATED"/>
    <property type="match status" value="1"/>
</dbReference>
<dbReference type="Pfam" id="PF00990">
    <property type="entry name" value="GGDEF"/>
    <property type="match status" value="1"/>
</dbReference>
<dbReference type="PROSITE" id="PS50887">
    <property type="entry name" value="GGDEF"/>
    <property type="match status" value="1"/>
</dbReference>
<dbReference type="NCBIfam" id="TIGR00254">
    <property type="entry name" value="GGDEF"/>
    <property type="match status" value="1"/>
</dbReference>
<dbReference type="InterPro" id="IPR035965">
    <property type="entry name" value="PAS-like_dom_sf"/>
</dbReference>
<dbReference type="SUPFAM" id="SSF55073">
    <property type="entry name" value="Nucleotide cyclase"/>
    <property type="match status" value="1"/>
</dbReference>
<gene>
    <name evidence="5" type="ORF">HPDFL43_11236</name>
</gene>
<organism evidence="5 6">
    <name type="scientific">Hoeflea phototrophica (strain DSM 17068 / NCIMB 14078 / DFL-43)</name>
    <dbReference type="NCBI Taxonomy" id="411684"/>
    <lineage>
        <taxon>Bacteria</taxon>
        <taxon>Pseudomonadati</taxon>
        <taxon>Pseudomonadota</taxon>
        <taxon>Alphaproteobacteria</taxon>
        <taxon>Hyphomicrobiales</taxon>
        <taxon>Rhizobiaceae</taxon>
        <taxon>Hoeflea</taxon>
    </lineage>
</organism>
<reference evidence="5 6" key="2">
    <citation type="submission" date="2012-06" db="EMBL/GenBank/DDBJ databases">
        <authorList>
            <person name="Fiebig A."/>
        </authorList>
    </citation>
    <scope>NUCLEOTIDE SEQUENCE [LARGE SCALE GENOMIC DNA]</scope>
    <source>
        <strain evidence="5 6">DFL-43</strain>
    </source>
</reference>
<evidence type="ECO:0000313" key="5">
    <source>
        <dbReference type="EMBL" id="EDQ31605.1"/>
    </source>
</evidence>
<evidence type="ECO:0000256" key="3">
    <source>
        <dbReference type="SAM" id="Coils"/>
    </source>
</evidence>
<keyword evidence="3" id="KW-0175">Coiled coil</keyword>
<comment type="catalytic activity">
    <reaction evidence="2">
        <text>2 GTP = 3',3'-c-di-GMP + 2 diphosphate</text>
        <dbReference type="Rhea" id="RHEA:24898"/>
        <dbReference type="ChEBI" id="CHEBI:33019"/>
        <dbReference type="ChEBI" id="CHEBI:37565"/>
        <dbReference type="ChEBI" id="CHEBI:58805"/>
        <dbReference type="EC" id="2.7.7.65"/>
    </reaction>
</comment>
<comment type="caution">
    <text evidence="5">The sequence shown here is derived from an EMBL/GenBank/DDBJ whole genome shotgun (WGS) entry which is preliminary data.</text>
</comment>
<dbReference type="PANTHER" id="PTHR45138">
    <property type="entry name" value="REGULATORY COMPONENTS OF SENSORY TRANSDUCTION SYSTEM"/>
    <property type="match status" value="1"/>
</dbReference>
<name>A9DGD5_HOEPD</name>
<dbReference type="CDD" id="cd00130">
    <property type="entry name" value="PAS"/>
    <property type="match status" value="1"/>
</dbReference>
<dbReference type="Proteomes" id="UP000004291">
    <property type="component" value="Chromosome"/>
</dbReference>
<dbReference type="GO" id="GO:0052621">
    <property type="term" value="F:diguanylate cyclase activity"/>
    <property type="evidence" value="ECO:0007669"/>
    <property type="project" value="UniProtKB-EC"/>
</dbReference>
<evidence type="ECO:0000256" key="1">
    <source>
        <dbReference type="ARBA" id="ARBA00012528"/>
    </source>
</evidence>
<evidence type="ECO:0000256" key="2">
    <source>
        <dbReference type="ARBA" id="ARBA00034247"/>
    </source>
</evidence>
<evidence type="ECO:0000313" key="6">
    <source>
        <dbReference type="Proteomes" id="UP000004291"/>
    </source>
</evidence>
<dbReference type="EMBL" id="ABIA03000004">
    <property type="protein sequence ID" value="EDQ31605.1"/>
    <property type="molecule type" value="Genomic_DNA"/>
</dbReference>
<dbReference type="InterPro" id="IPR000160">
    <property type="entry name" value="GGDEF_dom"/>
</dbReference>